<dbReference type="Proteomes" id="UP001362999">
    <property type="component" value="Unassembled WGS sequence"/>
</dbReference>
<dbReference type="AlphaFoldDB" id="A0AAV9Z690"/>
<accession>A0AAV9Z690</accession>
<sequence length="130" mass="14096">MTLNVVPVTEWTDLPRFAVQPNIATVLVSDSIQIEDAANEILHDFFGYSSPSQLYLVALAIKSEQRAAVGAIRWLIRVASSGGSTRQNWAPMAAGAIGRLFWRVEPSRNATQNQPLDGPNGSCGKQANTE</sequence>
<gene>
    <name evidence="2" type="ORF">R3P38DRAFT_3240721</name>
</gene>
<protein>
    <submittedName>
        <fullName evidence="2">Uncharacterized protein</fullName>
    </submittedName>
</protein>
<feature type="region of interest" description="Disordered" evidence="1">
    <location>
        <begin position="108"/>
        <end position="130"/>
    </location>
</feature>
<reference evidence="2 3" key="1">
    <citation type="journal article" date="2024" name="J Genomics">
        <title>Draft genome sequencing and assembly of Favolaschia claudopus CIRM-BRFM 2984 isolated from oak limbs.</title>
        <authorList>
            <person name="Navarro D."/>
            <person name="Drula E."/>
            <person name="Chaduli D."/>
            <person name="Cazenave R."/>
            <person name="Ahrendt S."/>
            <person name="Wang J."/>
            <person name="Lipzen A."/>
            <person name="Daum C."/>
            <person name="Barry K."/>
            <person name="Grigoriev I.V."/>
            <person name="Favel A."/>
            <person name="Rosso M.N."/>
            <person name="Martin F."/>
        </authorList>
    </citation>
    <scope>NUCLEOTIDE SEQUENCE [LARGE SCALE GENOMIC DNA]</scope>
    <source>
        <strain evidence="2 3">CIRM-BRFM 2984</strain>
    </source>
</reference>
<comment type="caution">
    <text evidence="2">The sequence shown here is derived from an EMBL/GenBank/DDBJ whole genome shotgun (WGS) entry which is preliminary data.</text>
</comment>
<evidence type="ECO:0000313" key="2">
    <source>
        <dbReference type="EMBL" id="KAK6972116.1"/>
    </source>
</evidence>
<proteinExistence type="predicted"/>
<organism evidence="2 3">
    <name type="scientific">Favolaschia claudopus</name>
    <dbReference type="NCBI Taxonomy" id="2862362"/>
    <lineage>
        <taxon>Eukaryota</taxon>
        <taxon>Fungi</taxon>
        <taxon>Dikarya</taxon>
        <taxon>Basidiomycota</taxon>
        <taxon>Agaricomycotina</taxon>
        <taxon>Agaricomycetes</taxon>
        <taxon>Agaricomycetidae</taxon>
        <taxon>Agaricales</taxon>
        <taxon>Marasmiineae</taxon>
        <taxon>Mycenaceae</taxon>
        <taxon>Favolaschia</taxon>
    </lineage>
</organism>
<dbReference type="EMBL" id="JAWWNJ010000194">
    <property type="protein sequence ID" value="KAK6972116.1"/>
    <property type="molecule type" value="Genomic_DNA"/>
</dbReference>
<evidence type="ECO:0000313" key="3">
    <source>
        <dbReference type="Proteomes" id="UP001362999"/>
    </source>
</evidence>
<name>A0AAV9Z690_9AGAR</name>
<evidence type="ECO:0000256" key="1">
    <source>
        <dbReference type="SAM" id="MobiDB-lite"/>
    </source>
</evidence>
<keyword evidence="3" id="KW-1185">Reference proteome</keyword>